<accession>A0ABP1E2H5</accession>
<evidence type="ECO:0000313" key="1">
    <source>
        <dbReference type="EMBL" id="CAL1713458.1"/>
    </source>
</evidence>
<protein>
    <recommendedName>
        <fullName evidence="3">Glutathione gamma-glutamylcysteinyltransferase</fullName>
    </recommendedName>
</protein>
<gene>
    <name evidence="1" type="ORF">GFSPODELE1_LOCUS9315</name>
</gene>
<organism evidence="1 2">
    <name type="scientific">Somion occarium</name>
    <dbReference type="NCBI Taxonomy" id="3059160"/>
    <lineage>
        <taxon>Eukaryota</taxon>
        <taxon>Fungi</taxon>
        <taxon>Dikarya</taxon>
        <taxon>Basidiomycota</taxon>
        <taxon>Agaricomycotina</taxon>
        <taxon>Agaricomycetes</taxon>
        <taxon>Polyporales</taxon>
        <taxon>Cerrenaceae</taxon>
        <taxon>Somion</taxon>
    </lineage>
</organism>
<sequence length="174" mass="20087">MFSTGQVSSTIFAHVFHSLCRKTNLILGPDRILAKGSIYITRLDFVHLNPLRITSPILHTFQNFTFASIDSAMRHRTMLCGYIPEEQWLLDIAKEQKLGEFSDDPEDDWRRAEAMKNALKHVIYQAGLGASGRFGYVNYKHEERMIIAVATSDERVRWPRPTWVVLNGCNRFWA</sequence>
<proteinExistence type="predicted"/>
<dbReference type="Proteomes" id="UP001497453">
    <property type="component" value="Chromosome 7"/>
</dbReference>
<dbReference type="EMBL" id="OZ037950">
    <property type="protein sequence ID" value="CAL1713458.1"/>
    <property type="molecule type" value="Genomic_DNA"/>
</dbReference>
<name>A0ABP1E2H5_9APHY</name>
<keyword evidence="2" id="KW-1185">Reference proteome</keyword>
<evidence type="ECO:0000313" key="2">
    <source>
        <dbReference type="Proteomes" id="UP001497453"/>
    </source>
</evidence>
<evidence type="ECO:0008006" key="3">
    <source>
        <dbReference type="Google" id="ProtNLM"/>
    </source>
</evidence>
<reference evidence="2" key="1">
    <citation type="submission" date="2024-04" db="EMBL/GenBank/DDBJ databases">
        <authorList>
            <person name="Shaw F."/>
            <person name="Minotto A."/>
        </authorList>
    </citation>
    <scope>NUCLEOTIDE SEQUENCE [LARGE SCALE GENOMIC DNA]</scope>
</reference>